<organism evidence="1 2">
    <name type="scientific">Lentzea albida</name>
    <dbReference type="NCBI Taxonomy" id="65499"/>
    <lineage>
        <taxon>Bacteria</taxon>
        <taxon>Bacillati</taxon>
        <taxon>Actinomycetota</taxon>
        <taxon>Actinomycetes</taxon>
        <taxon>Pseudonocardiales</taxon>
        <taxon>Pseudonocardiaceae</taxon>
        <taxon>Lentzea</taxon>
    </lineage>
</organism>
<dbReference type="EMBL" id="FOFV01000007">
    <property type="protein sequence ID" value="SER25670.1"/>
    <property type="molecule type" value="Genomic_DNA"/>
</dbReference>
<gene>
    <name evidence="1" type="ORF">SAMN04488000_107153</name>
</gene>
<dbReference type="Proteomes" id="UP000199503">
    <property type="component" value="Unassembled WGS sequence"/>
</dbReference>
<proteinExistence type="predicted"/>
<name>A0A1H9MPN3_9PSEU</name>
<sequence length="119" mass="12517">MNDHEPAAGDVAWQPFVDALCAAASTWDADLGRFPEEDRPAPISPEQAENVMLALAALAQRMSKATAAVVRAMADEGLEPAAAGDDLTDQLESLARMALCAEAMERAAELARGVVSHDV</sequence>
<dbReference type="OrthoDB" id="3699361at2"/>
<dbReference type="AlphaFoldDB" id="A0A1H9MPN3"/>
<protein>
    <submittedName>
        <fullName evidence="1">Uncharacterized protein</fullName>
    </submittedName>
</protein>
<keyword evidence="2" id="KW-1185">Reference proteome</keyword>
<dbReference type="RefSeq" id="WP_089918005.1">
    <property type="nucleotide sequence ID" value="NZ_FOFV01000007.1"/>
</dbReference>
<accession>A0A1H9MPN3</accession>
<dbReference type="STRING" id="65499.SAMN04488000_107153"/>
<reference evidence="2" key="1">
    <citation type="submission" date="2016-10" db="EMBL/GenBank/DDBJ databases">
        <authorList>
            <person name="Varghese N."/>
            <person name="Submissions S."/>
        </authorList>
    </citation>
    <scope>NUCLEOTIDE SEQUENCE [LARGE SCALE GENOMIC DNA]</scope>
    <source>
        <strain evidence="2">DSM 44437</strain>
    </source>
</reference>
<evidence type="ECO:0000313" key="2">
    <source>
        <dbReference type="Proteomes" id="UP000199503"/>
    </source>
</evidence>
<evidence type="ECO:0000313" key="1">
    <source>
        <dbReference type="EMBL" id="SER25670.1"/>
    </source>
</evidence>